<sequence>MYWAYVKNALNELEQHNPTPLNALSNQFSLPASSAEAPSPTQLLFTIKALTTEVSRLDNAGCHALISAILAIKWARNDRKFVDVYVRFLGVLVSGIPKWWNDAAASIVQGFTMPDTEAHHTILSYIISLIPTASVSLSNILTDFFPHKNDKIKNITRYITNILRVTNYCPETTTSVWALIIERCVQIDSELQDEINMVDDFDEDEIHDNIDESSDEENGNEKELEVKASNSQSGRGDTMLGNKQNARSKCGNSQESEDEEEEDDYDMYEDGEDVYHEVNSVDQVSVLANKLDYVLVLLFEHLQTKFTYELLSSGDSITLFRTLLNLFKTYLLPTHKTRAVQYLLFKVSQLHPELMDAFLVSLIEIALSPTENPERRQKAMQYVSSYIARANELSKTQIVFVISILTGWTEKYIQEREQEIDGSSGGMQRFKIFYSVVQGLFYIFCFRHAMLKSDDFSVVKSTTSVWECNLDTFFQRLIVTKFNPLKFCTRTIVGMFAKIAQKEDVAYCFTIIEQNRRGISTPTRSSSFPNSPITPTSRPLLDPIASSLWVQTEDFVQMDGYFPFDPLSLKKSKHYIQDIYVSWDAEDSDSDSESDSDEDLSDDE</sequence>
<comment type="similarity">
    <text evidence="1">Belongs to the RRN3 family.</text>
</comment>
<evidence type="ECO:0000256" key="2">
    <source>
        <dbReference type="SAM" id="MobiDB-lite"/>
    </source>
</evidence>
<dbReference type="GO" id="GO:0003743">
    <property type="term" value="F:translation initiation factor activity"/>
    <property type="evidence" value="ECO:0007669"/>
    <property type="project" value="UniProtKB-KW"/>
</dbReference>
<dbReference type="GO" id="GO:0005634">
    <property type="term" value="C:nucleus"/>
    <property type="evidence" value="ECO:0007669"/>
    <property type="project" value="TreeGrafter"/>
</dbReference>
<evidence type="ECO:0000256" key="1">
    <source>
        <dbReference type="ARBA" id="ARBA00010098"/>
    </source>
</evidence>
<protein>
    <submittedName>
        <fullName evidence="3">RNA polymerase I-specific transcription initiation factor RRN3</fullName>
    </submittedName>
</protein>
<proteinExistence type="inferred from homology"/>
<dbReference type="Proteomes" id="UP000095009">
    <property type="component" value="Unassembled WGS sequence"/>
</dbReference>
<dbReference type="STRING" id="857566.A0A1E3PQC8"/>
<dbReference type="PANTHER" id="PTHR12790">
    <property type="entry name" value="TRANSCRIPTION INITIATION FACTOR IA RRN3"/>
    <property type="match status" value="1"/>
</dbReference>
<dbReference type="OrthoDB" id="26970at2759"/>
<dbReference type="SUPFAM" id="SSF48371">
    <property type="entry name" value="ARM repeat"/>
    <property type="match status" value="1"/>
</dbReference>
<reference evidence="3 4" key="1">
    <citation type="journal article" date="2016" name="Proc. Natl. Acad. Sci. U.S.A.">
        <title>Comparative genomics of biotechnologically important yeasts.</title>
        <authorList>
            <person name="Riley R."/>
            <person name="Haridas S."/>
            <person name="Wolfe K.H."/>
            <person name="Lopes M.R."/>
            <person name="Hittinger C.T."/>
            <person name="Goeker M."/>
            <person name="Salamov A.A."/>
            <person name="Wisecaver J.H."/>
            <person name="Long T.M."/>
            <person name="Calvey C.H."/>
            <person name="Aerts A.L."/>
            <person name="Barry K.W."/>
            <person name="Choi C."/>
            <person name="Clum A."/>
            <person name="Coughlan A.Y."/>
            <person name="Deshpande S."/>
            <person name="Douglass A.P."/>
            <person name="Hanson S.J."/>
            <person name="Klenk H.-P."/>
            <person name="LaButti K.M."/>
            <person name="Lapidus A."/>
            <person name="Lindquist E.A."/>
            <person name="Lipzen A.M."/>
            <person name="Meier-Kolthoff J.P."/>
            <person name="Ohm R.A."/>
            <person name="Otillar R.P."/>
            <person name="Pangilinan J.L."/>
            <person name="Peng Y."/>
            <person name="Rokas A."/>
            <person name="Rosa C.A."/>
            <person name="Scheuner C."/>
            <person name="Sibirny A.A."/>
            <person name="Slot J.C."/>
            <person name="Stielow J.B."/>
            <person name="Sun H."/>
            <person name="Kurtzman C.P."/>
            <person name="Blackwell M."/>
            <person name="Grigoriev I.V."/>
            <person name="Jeffries T.W."/>
        </authorList>
    </citation>
    <scope>NUCLEOTIDE SEQUENCE [LARGE SCALE GENOMIC DNA]</scope>
    <source>
        <strain evidence="3 4">DSM 6958</strain>
    </source>
</reference>
<feature type="region of interest" description="Disordered" evidence="2">
    <location>
        <begin position="585"/>
        <end position="604"/>
    </location>
</feature>
<keyword evidence="3" id="KW-0648">Protein biosynthesis</keyword>
<name>A0A1E3PQC8_9ASCO</name>
<dbReference type="InterPro" id="IPR016024">
    <property type="entry name" value="ARM-type_fold"/>
</dbReference>
<evidence type="ECO:0000313" key="4">
    <source>
        <dbReference type="Proteomes" id="UP000095009"/>
    </source>
</evidence>
<dbReference type="GO" id="GO:0001042">
    <property type="term" value="F:RNA polymerase I core binding"/>
    <property type="evidence" value="ECO:0007669"/>
    <property type="project" value="TreeGrafter"/>
</dbReference>
<dbReference type="PANTHER" id="PTHR12790:SF0">
    <property type="entry name" value="RNA POLYMERASE I-SPECIFIC TRANSCRIPTION INITIATION FACTOR RRN3-RELATED"/>
    <property type="match status" value="1"/>
</dbReference>
<organism evidence="3 4">
    <name type="scientific">Nadsonia fulvescens var. elongata DSM 6958</name>
    <dbReference type="NCBI Taxonomy" id="857566"/>
    <lineage>
        <taxon>Eukaryota</taxon>
        <taxon>Fungi</taxon>
        <taxon>Dikarya</taxon>
        <taxon>Ascomycota</taxon>
        <taxon>Saccharomycotina</taxon>
        <taxon>Dipodascomycetes</taxon>
        <taxon>Dipodascales</taxon>
        <taxon>Dipodascales incertae sedis</taxon>
        <taxon>Nadsonia</taxon>
    </lineage>
</organism>
<evidence type="ECO:0000313" key="3">
    <source>
        <dbReference type="EMBL" id="ODQ67498.1"/>
    </source>
</evidence>
<dbReference type="GO" id="GO:0001181">
    <property type="term" value="F:RNA polymerase I general transcription initiation factor activity"/>
    <property type="evidence" value="ECO:0007669"/>
    <property type="project" value="InterPro"/>
</dbReference>
<keyword evidence="4" id="KW-1185">Reference proteome</keyword>
<dbReference type="GO" id="GO:0006361">
    <property type="term" value="P:transcription initiation at RNA polymerase I promoter"/>
    <property type="evidence" value="ECO:0007669"/>
    <property type="project" value="InterPro"/>
</dbReference>
<keyword evidence="3" id="KW-0396">Initiation factor</keyword>
<dbReference type="Pfam" id="PF05327">
    <property type="entry name" value="RRN3"/>
    <property type="match status" value="1"/>
</dbReference>
<feature type="region of interest" description="Disordered" evidence="2">
    <location>
        <begin position="210"/>
        <end position="266"/>
    </location>
</feature>
<feature type="compositionally biased region" description="Acidic residues" evidence="2">
    <location>
        <begin position="255"/>
        <end position="266"/>
    </location>
</feature>
<gene>
    <name evidence="3" type="ORF">NADFUDRAFT_22113</name>
</gene>
<dbReference type="AlphaFoldDB" id="A0A1E3PQC8"/>
<dbReference type="EMBL" id="KV454407">
    <property type="protein sequence ID" value="ODQ67498.1"/>
    <property type="molecule type" value="Genomic_DNA"/>
</dbReference>
<feature type="compositionally biased region" description="Polar residues" evidence="2">
    <location>
        <begin position="228"/>
        <end position="254"/>
    </location>
</feature>
<dbReference type="InterPro" id="IPR007991">
    <property type="entry name" value="RNA_pol_I_trans_ini_fac_RRN3"/>
</dbReference>
<accession>A0A1E3PQC8</accession>